<organism evidence="6 7">
    <name type="scientific">Subtercola boreus</name>
    <dbReference type="NCBI Taxonomy" id="120213"/>
    <lineage>
        <taxon>Bacteria</taxon>
        <taxon>Bacillati</taxon>
        <taxon>Actinomycetota</taxon>
        <taxon>Actinomycetes</taxon>
        <taxon>Micrococcales</taxon>
        <taxon>Microbacteriaceae</taxon>
        <taxon>Subtercola</taxon>
    </lineage>
</organism>
<comment type="caution">
    <text evidence="6">The sequence shown here is derived from an EMBL/GenBank/DDBJ whole genome shotgun (WGS) entry which is preliminary data.</text>
</comment>
<dbReference type="Proteomes" id="UP000256486">
    <property type="component" value="Unassembled WGS sequence"/>
</dbReference>
<accession>A0A3E0VGB9</accession>
<dbReference type="Gene3D" id="3.40.50.10310">
    <property type="entry name" value="Creatininase"/>
    <property type="match status" value="1"/>
</dbReference>
<evidence type="ECO:0000256" key="5">
    <source>
        <dbReference type="ARBA" id="ARBA00024029"/>
    </source>
</evidence>
<dbReference type="GO" id="GO:0016811">
    <property type="term" value="F:hydrolase activity, acting on carbon-nitrogen (but not peptide) bonds, in linear amides"/>
    <property type="evidence" value="ECO:0007669"/>
    <property type="project" value="TreeGrafter"/>
</dbReference>
<keyword evidence="3 6" id="KW-0378">Hydrolase</keyword>
<dbReference type="GO" id="GO:0046872">
    <property type="term" value="F:metal ion binding"/>
    <property type="evidence" value="ECO:0007669"/>
    <property type="project" value="UniProtKB-KW"/>
</dbReference>
<dbReference type="GO" id="GO:0009231">
    <property type="term" value="P:riboflavin biosynthetic process"/>
    <property type="evidence" value="ECO:0007669"/>
    <property type="project" value="TreeGrafter"/>
</dbReference>
<keyword evidence="4" id="KW-0862">Zinc</keyword>
<dbReference type="EMBL" id="NBWZ01000001">
    <property type="protein sequence ID" value="RFA08685.1"/>
    <property type="molecule type" value="Genomic_DNA"/>
</dbReference>
<keyword evidence="2" id="KW-0479">Metal-binding</keyword>
<dbReference type="AlphaFoldDB" id="A0A3E0VGB9"/>
<proteinExistence type="inferred from homology"/>
<comment type="cofactor">
    <cofactor evidence="1">
        <name>Zn(2+)</name>
        <dbReference type="ChEBI" id="CHEBI:29105"/>
    </cofactor>
</comment>
<gene>
    <name evidence="6" type="ORF">B7R54_05175</name>
</gene>
<reference evidence="6 7" key="1">
    <citation type="submission" date="2017-04" db="EMBL/GenBank/DDBJ databases">
        <title>Comparative genome analysis of Subtercola boreus.</title>
        <authorList>
            <person name="Cho Y.-J."/>
            <person name="Cho A."/>
            <person name="Kim O.-S."/>
            <person name="Lee J.-I."/>
        </authorList>
    </citation>
    <scope>NUCLEOTIDE SEQUENCE [LARGE SCALE GENOMIC DNA]</scope>
    <source>
        <strain evidence="6 7">K300</strain>
    </source>
</reference>
<dbReference type="PANTHER" id="PTHR35005">
    <property type="entry name" value="3-DEHYDRO-SCYLLO-INOSOSE HYDROLASE"/>
    <property type="match status" value="1"/>
</dbReference>
<evidence type="ECO:0000256" key="4">
    <source>
        <dbReference type="ARBA" id="ARBA00022833"/>
    </source>
</evidence>
<dbReference type="InterPro" id="IPR003785">
    <property type="entry name" value="Creatininase/forma_Hydrolase"/>
</dbReference>
<keyword evidence="7" id="KW-1185">Reference proteome</keyword>
<dbReference type="OrthoDB" id="9801445at2"/>
<evidence type="ECO:0000256" key="3">
    <source>
        <dbReference type="ARBA" id="ARBA00022801"/>
    </source>
</evidence>
<dbReference type="InterPro" id="IPR024087">
    <property type="entry name" value="Creatininase-like_sf"/>
</dbReference>
<sequence>MPRNLVELSSLAAVEALRQDSVVVLPTGAIEHHGPHLPLSTDFLVAEESAKGAVELASANGVNAWLLPGLAYTKSDEHHWAPGTVWLSWETLMQTIVEIGESIAQTPCTKLVFYNGHGGNVALLQVACRELRRRFGLQTFLIGGQMPANGGAKSGETESGLGIHGGHVETSVVLHLRPDLVDMSLAVRSVPEHLLDYDYVGFGKPVSFGWVSNDFAASGVIGDPTTATAEFGKAHFENNVTQAAAALAEIARFSPSAPQKRIGFSVS</sequence>
<evidence type="ECO:0000256" key="2">
    <source>
        <dbReference type="ARBA" id="ARBA00022723"/>
    </source>
</evidence>
<evidence type="ECO:0000313" key="7">
    <source>
        <dbReference type="Proteomes" id="UP000256486"/>
    </source>
</evidence>
<dbReference type="Pfam" id="PF02633">
    <property type="entry name" value="Creatininase"/>
    <property type="match status" value="1"/>
</dbReference>
<evidence type="ECO:0000313" key="6">
    <source>
        <dbReference type="EMBL" id="RFA08685.1"/>
    </source>
</evidence>
<protein>
    <submittedName>
        <fullName evidence="6">Creatinine amidohydrolase</fullName>
    </submittedName>
</protein>
<name>A0A3E0VGB9_9MICO</name>
<dbReference type="RefSeq" id="WP_116414090.1">
    <property type="nucleotide sequence ID" value="NZ_NBWZ01000001.1"/>
</dbReference>
<dbReference type="SUPFAM" id="SSF102215">
    <property type="entry name" value="Creatininase"/>
    <property type="match status" value="1"/>
</dbReference>
<dbReference type="PANTHER" id="PTHR35005:SF1">
    <property type="entry name" value="2-AMINO-5-FORMYLAMINO-6-RIBOSYLAMINOPYRIMIDIN-4(3H)-ONE 5'-MONOPHOSPHATE DEFORMYLASE"/>
    <property type="match status" value="1"/>
</dbReference>
<evidence type="ECO:0000256" key="1">
    <source>
        <dbReference type="ARBA" id="ARBA00001947"/>
    </source>
</evidence>
<comment type="similarity">
    <text evidence="5">Belongs to the creatininase superfamily.</text>
</comment>